<dbReference type="Proteomes" id="UP000663866">
    <property type="component" value="Unassembled WGS sequence"/>
</dbReference>
<gene>
    <name evidence="3" type="ORF">OVN521_LOCUS19177</name>
    <name evidence="2" type="ORF">WKI299_LOCUS3177</name>
</gene>
<protein>
    <submittedName>
        <fullName evidence="2">Uncharacterized protein</fullName>
    </submittedName>
</protein>
<evidence type="ECO:0000313" key="4">
    <source>
        <dbReference type="Proteomes" id="UP000663856"/>
    </source>
</evidence>
<name>A0A816M124_9BILA</name>
<evidence type="ECO:0000313" key="3">
    <source>
        <dbReference type="EMBL" id="CAF4070646.1"/>
    </source>
</evidence>
<accession>A0A816M124</accession>
<sequence>MYASKEILKDCRVIDEISKKVIDVLEKKGQKARGSSIIKASKNAVSLLLSKKKEIVPTFLSVYLPMSTIESIGDTVVPTVSSDDDTSVTSVSEDDNINNSDCNSQLSSSSSQEPPISFSMSSDVVKMVVTFEYLFDYFKHSLSMNSKPMNLEKILSDIFTYAFLELKCSVNIRRLKHEISKQISHIVQSARSYAAGRSTIGALRTINQFSLFFKSINRLNEEQPTMGYIQYRNNDDLSPILLTRKNNDKTDIFQFYPLSNSVEITFNDTLINKTLSSFDLLRALDVDELSYLSTECALIYDLNLDIPTLEEALKTKILFDRTSSSLSSYFLTVVSKSTDADTIQESLDQILGDDSPSFSVEEMDAIIGRTYDTRGIKRSYEEDPILVEPNKNRHRHNKMIEDQRDLLHLKDTYHLTDSAFNAIFQFIRSKRKLCSLKEIERLRKKANGKFPILFTSTSAHVKFEYAVRTAIFVARKYESKLEQFDTLNIRFNMDGTLIGNKHIVAISINCIEGGDQCQTSKNLVPLGLFEVQKENTELLRKTLPVEFINDIKSVKHISIGGKDIDIRVRLGGDLMNAVYVFGLAGFSSNYPCIFCTQHKDDLHITEETAYDKTITEGKGKNKKTTTVHVGPTSYHDMTKRARSLAEQNLCLAKKSNELGYKCEPLFGDLFDYQDYCVDTLHMKLRVFDVILKDILSYASRTGKYGAEHLTIIERKIKILNQHCEKTVGKRFFFQVDTDDKNKTIASHGKLSGHLQDLFYIDSFPYDDILIDEIAKSARTVVNKFKEILNEVKHTSIKRKGVLKRLSLEFVKEFRQSGLRTTVTPYIHIIGNHLFEFHEFNNLGDYNMQGVEKNNDLLSRLYFSSTNPAKNPLLTMLQKLYRMLEMNFQDERERDAMAEFARTGVYDFVEEDLSESESHSEDYNLFRDSEEDAESETESEEQVGSSIEEVEDEDEDERESEQSTIWAPEKRFNISPTPRSQNRFKSFRRS</sequence>
<dbReference type="Proteomes" id="UP000663856">
    <property type="component" value="Unassembled WGS sequence"/>
</dbReference>
<feature type="compositionally biased region" description="Basic and acidic residues" evidence="1">
    <location>
        <begin position="915"/>
        <end position="927"/>
    </location>
</feature>
<feature type="compositionally biased region" description="Acidic residues" evidence="1">
    <location>
        <begin position="947"/>
        <end position="958"/>
    </location>
</feature>
<proteinExistence type="predicted"/>
<evidence type="ECO:0000256" key="1">
    <source>
        <dbReference type="SAM" id="MobiDB-lite"/>
    </source>
</evidence>
<evidence type="ECO:0000313" key="2">
    <source>
        <dbReference type="EMBL" id="CAF1967868.1"/>
    </source>
</evidence>
<comment type="caution">
    <text evidence="2">The sequence shown here is derived from an EMBL/GenBank/DDBJ whole genome shotgun (WGS) entry which is preliminary data.</text>
</comment>
<dbReference type="PANTHER" id="PTHR31424:SF5">
    <property type="entry name" value="APPLE DOMAIN-CONTAINING PROTEIN"/>
    <property type="match status" value="1"/>
</dbReference>
<evidence type="ECO:0000313" key="5">
    <source>
        <dbReference type="Proteomes" id="UP000663866"/>
    </source>
</evidence>
<reference evidence="2" key="1">
    <citation type="submission" date="2021-02" db="EMBL/GenBank/DDBJ databases">
        <authorList>
            <person name="Nowell W R."/>
        </authorList>
    </citation>
    <scope>NUCLEOTIDE SEQUENCE</scope>
</reference>
<dbReference type="AlphaFoldDB" id="A0A816M124"/>
<feature type="compositionally biased region" description="Acidic residues" evidence="1">
    <location>
        <begin position="928"/>
        <end position="940"/>
    </location>
</feature>
<dbReference type="PANTHER" id="PTHR31424">
    <property type="entry name" value="PROTEIN CBG23806"/>
    <property type="match status" value="1"/>
</dbReference>
<feature type="compositionally biased region" description="Polar residues" evidence="1">
    <location>
        <begin position="973"/>
        <end position="983"/>
    </location>
</feature>
<organism evidence="2 4">
    <name type="scientific">Rotaria magnacalcarata</name>
    <dbReference type="NCBI Taxonomy" id="392030"/>
    <lineage>
        <taxon>Eukaryota</taxon>
        <taxon>Metazoa</taxon>
        <taxon>Spiralia</taxon>
        <taxon>Gnathifera</taxon>
        <taxon>Rotifera</taxon>
        <taxon>Eurotatoria</taxon>
        <taxon>Bdelloidea</taxon>
        <taxon>Philodinida</taxon>
        <taxon>Philodinidae</taxon>
        <taxon>Rotaria</taxon>
    </lineage>
</organism>
<keyword evidence="5" id="KW-1185">Reference proteome</keyword>
<dbReference type="EMBL" id="CAJOBG010003581">
    <property type="protein sequence ID" value="CAF4070646.1"/>
    <property type="molecule type" value="Genomic_DNA"/>
</dbReference>
<feature type="region of interest" description="Disordered" evidence="1">
    <location>
        <begin position="911"/>
        <end position="989"/>
    </location>
</feature>
<dbReference type="EMBL" id="CAJNRF010000549">
    <property type="protein sequence ID" value="CAF1967868.1"/>
    <property type="molecule type" value="Genomic_DNA"/>
</dbReference>